<dbReference type="EMBL" id="VSRR010009707">
    <property type="protein sequence ID" value="MPC50749.1"/>
    <property type="molecule type" value="Genomic_DNA"/>
</dbReference>
<dbReference type="Proteomes" id="UP000324222">
    <property type="component" value="Unassembled WGS sequence"/>
</dbReference>
<sequence length="81" mass="8568">MEAKAENMAVLVSMTSYSWPLSPLFSLPSSSSSSSLTFPSSTFIPPLTSARIFSPLTSSSLPQFGLPSLPPPCVTPSLPFM</sequence>
<evidence type="ECO:0000313" key="1">
    <source>
        <dbReference type="EMBL" id="MPC50749.1"/>
    </source>
</evidence>
<accession>A0A5B7FZQ9</accession>
<evidence type="ECO:0000313" key="2">
    <source>
        <dbReference type="Proteomes" id="UP000324222"/>
    </source>
</evidence>
<gene>
    <name evidence="1" type="ORF">E2C01_044579</name>
</gene>
<keyword evidence="2" id="KW-1185">Reference proteome</keyword>
<proteinExistence type="predicted"/>
<organism evidence="1 2">
    <name type="scientific">Portunus trituberculatus</name>
    <name type="common">Swimming crab</name>
    <name type="synonym">Neptunus trituberculatus</name>
    <dbReference type="NCBI Taxonomy" id="210409"/>
    <lineage>
        <taxon>Eukaryota</taxon>
        <taxon>Metazoa</taxon>
        <taxon>Ecdysozoa</taxon>
        <taxon>Arthropoda</taxon>
        <taxon>Crustacea</taxon>
        <taxon>Multicrustacea</taxon>
        <taxon>Malacostraca</taxon>
        <taxon>Eumalacostraca</taxon>
        <taxon>Eucarida</taxon>
        <taxon>Decapoda</taxon>
        <taxon>Pleocyemata</taxon>
        <taxon>Brachyura</taxon>
        <taxon>Eubrachyura</taxon>
        <taxon>Portunoidea</taxon>
        <taxon>Portunidae</taxon>
        <taxon>Portuninae</taxon>
        <taxon>Portunus</taxon>
    </lineage>
</organism>
<name>A0A5B7FZQ9_PORTR</name>
<comment type="caution">
    <text evidence="1">The sequence shown here is derived from an EMBL/GenBank/DDBJ whole genome shotgun (WGS) entry which is preliminary data.</text>
</comment>
<reference evidence="1 2" key="1">
    <citation type="submission" date="2019-05" db="EMBL/GenBank/DDBJ databases">
        <title>Another draft genome of Portunus trituberculatus and its Hox gene families provides insights of decapod evolution.</title>
        <authorList>
            <person name="Jeong J.-H."/>
            <person name="Song I."/>
            <person name="Kim S."/>
            <person name="Choi T."/>
            <person name="Kim D."/>
            <person name="Ryu S."/>
            <person name="Kim W."/>
        </authorList>
    </citation>
    <scope>NUCLEOTIDE SEQUENCE [LARGE SCALE GENOMIC DNA]</scope>
    <source>
        <tissue evidence="1">Muscle</tissue>
    </source>
</reference>
<protein>
    <submittedName>
        <fullName evidence="1">Uncharacterized protein</fullName>
    </submittedName>
</protein>
<dbReference type="AlphaFoldDB" id="A0A5B7FZQ9"/>